<sequence length="95" mass="10750">MAIRQWEETREAVVERRCSEALLSWSWGERESFQLLCRSCPCGWAPASGLSVDMAPAHFKCPPACSTKHLRSCVNAHHNSTCRSTCVQKWPWGKS</sequence>
<accession>A6K7W5</accession>
<evidence type="ECO:0000313" key="3">
    <source>
        <dbReference type="RGD" id="2913"/>
    </source>
</evidence>
<dbReference type="RGD" id="2913">
    <property type="gene designation" value="Inhbb"/>
</dbReference>
<evidence type="ECO:0000313" key="2">
    <source>
        <dbReference type="Proteomes" id="UP000234681"/>
    </source>
</evidence>
<dbReference type="AlphaFoldDB" id="A6K7W5"/>
<name>A6K7W5_RAT</name>
<evidence type="ECO:0000313" key="1">
    <source>
        <dbReference type="EMBL" id="EDL87910.1"/>
    </source>
</evidence>
<protein>
    <submittedName>
        <fullName evidence="1">Inhibin beta-B</fullName>
    </submittedName>
</protein>
<gene>
    <name evidence="1 3" type="primary">Inhbb</name>
    <name evidence="1" type="ORF">rCG_37621</name>
</gene>
<organism evidence="1 2">
    <name type="scientific">Rattus norvegicus</name>
    <name type="common">Rat</name>
    <dbReference type="NCBI Taxonomy" id="10116"/>
    <lineage>
        <taxon>Eukaryota</taxon>
        <taxon>Metazoa</taxon>
        <taxon>Chordata</taxon>
        <taxon>Craniata</taxon>
        <taxon>Vertebrata</taxon>
        <taxon>Euteleostomi</taxon>
        <taxon>Mammalia</taxon>
        <taxon>Eutheria</taxon>
        <taxon>Euarchontoglires</taxon>
        <taxon>Glires</taxon>
        <taxon>Rodentia</taxon>
        <taxon>Myomorpha</taxon>
        <taxon>Muroidea</taxon>
        <taxon>Muridae</taxon>
        <taxon>Murinae</taxon>
        <taxon>Rattus</taxon>
    </lineage>
</organism>
<reference evidence="2" key="1">
    <citation type="submission" date="2005-09" db="EMBL/GenBank/DDBJ databases">
        <authorList>
            <person name="Mural R.J."/>
            <person name="Li P.W."/>
            <person name="Adams M.D."/>
            <person name="Amanatides P.G."/>
            <person name="Baden-Tillson H."/>
            <person name="Barnstead M."/>
            <person name="Chin S.H."/>
            <person name="Dew I."/>
            <person name="Evans C.A."/>
            <person name="Ferriera S."/>
            <person name="Flanigan M."/>
            <person name="Fosler C."/>
            <person name="Glodek A."/>
            <person name="Gu Z."/>
            <person name="Holt R.A."/>
            <person name="Jennings D."/>
            <person name="Kraft C.L."/>
            <person name="Lu F."/>
            <person name="Nguyen T."/>
            <person name="Nusskern D.R."/>
            <person name="Pfannkoch C.M."/>
            <person name="Sitter C."/>
            <person name="Sutton G.G."/>
            <person name="Venter J.C."/>
            <person name="Wang Z."/>
            <person name="Woodage T."/>
            <person name="Zheng X.H."/>
            <person name="Zhong F."/>
        </authorList>
    </citation>
    <scope>NUCLEOTIDE SEQUENCE [LARGE SCALE GENOMIC DNA]</scope>
    <source>
        <strain>BN</strain>
        <strain evidence="2">Sprague-Dawley</strain>
    </source>
</reference>
<dbReference type="Proteomes" id="UP000234681">
    <property type="component" value="Chromosome 13"/>
</dbReference>
<dbReference type="EMBL" id="CH474028">
    <property type="protein sequence ID" value="EDL87910.1"/>
    <property type="molecule type" value="Genomic_DNA"/>
</dbReference>
<proteinExistence type="predicted"/>